<dbReference type="CDD" id="cd00884">
    <property type="entry name" value="beta_CA_cladeB"/>
    <property type="match status" value="1"/>
</dbReference>
<protein>
    <recommendedName>
        <fullName evidence="3 10">Carbonic anhydrase</fullName>
        <ecNumber evidence="2 10">4.2.1.1</ecNumber>
    </recommendedName>
    <alternativeName>
        <fullName evidence="7 10">Carbonate dehydratase</fullName>
    </alternativeName>
</protein>
<evidence type="ECO:0000256" key="9">
    <source>
        <dbReference type="PIRSR" id="PIRSR601765-1"/>
    </source>
</evidence>
<gene>
    <name evidence="11" type="ORF">GCM10011611_60150</name>
</gene>
<comment type="caution">
    <text evidence="11">The sequence shown here is derived from an EMBL/GenBank/DDBJ whole genome shotgun (WGS) entry which is preliminary data.</text>
</comment>
<sequence length="227" mass="24584">MFPMERILHGVMRFRMEVVPRRLGLYRELANGQRPQALFIACADSRVAPELITQADPGELFTCRNAGNIVPPYGQATGGVSAAIEYAVMALGVRDIVVCGHSDCGAMKGILHPEALAGMPTVRTWLNHAEVARRVVEANGPTVDKLQALVEENVLAQLDHLRTHPSVAAHLAAGDMTLHGWVYSLATSEVRAFDAEQHRFVPLGSTAVPAVSARRRPIAARRGDVRG</sequence>
<keyword evidence="4 9" id="KW-0479">Metal-binding</keyword>
<evidence type="ECO:0000256" key="8">
    <source>
        <dbReference type="ARBA" id="ARBA00048348"/>
    </source>
</evidence>
<keyword evidence="5 9" id="KW-0862">Zinc</keyword>
<evidence type="ECO:0000256" key="10">
    <source>
        <dbReference type="RuleBase" id="RU003956"/>
    </source>
</evidence>
<feature type="binding site" evidence="9">
    <location>
        <position position="104"/>
    </location>
    <ligand>
        <name>Zn(2+)</name>
        <dbReference type="ChEBI" id="CHEBI:29105"/>
    </ligand>
</feature>
<dbReference type="GO" id="GO:0004089">
    <property type="term" value="F:carbonate dehydratase activity"/>
    <property type="evidence" value="ECO:0007669"/>
    <property type="project" value="UniProtKB-UniRule"/>
</dbReference>
<evidence type="ECO:0000256" key="7">
    <source>
        <dbReference type="ARBA" id="ARBA00031969"/>
    </source>
</evidence>
<dbReference type="AlphaFoldDB" id="A0A8J3E5A2"/>
<dbReference type="PANTHER" id="PTHR11002">
    <property type="entry name" value="CARBONIC ANHYDRASE"/>
    <property type="match status" value="1"/>
</dbReference>
<dbReference type="PANTHER" id="PTHR11002:SF76">
    <property type="entry name" value="CARBONIC ANHYDRASE"/>
    <property type="match status" value="1"/>
</dbReference>
<dbReference type="Pfam" id="PF00484">
    <property type="entry name" value="Pro_CA"/>
    <property type="match status" value="1"/>
</dbReference>
<organism evidence="11 12">
    <name type="scientific">Aliidongia dinghuensis</name>
    <dbReference type="NCBI Taxonomy" id="1867774"/>
    <lineage>
        <taxon>Bacteria</taxon>
        <taxon>Pseudomonadati</taxon>
        <taxon>Pseudomonadota</taxon>
        <taxon>Alphaproteobacteria</taxon>
        <taxon>Rhodospirillales</taxon>
        <taxon>Dongiaceae</taxon>
        <taxon>Aliidongia</taxon>
    </lineage>
</organism>
<proteinExistence type="inferred from homology"/>
<evidence type="ECO:0000256" key="1">
    <source>
        <dbReference type="ARBA" id="ARBA00006217"/>
    </source>
</evidence>
<dbReference type="FunFam" id="3.40.1050.10:FF:000003">
    <property type="entry name" value="Carbonic anhydrase"/>
    <property type="match status" value="1"/>
</dbReference>
<feature type="binding site" evidence="9">
    <location>
        <position position="42"/>
    </location>
    <ligand>
        <name>Zn(2+)</name>
        <dbReference type="ChEBI" id="CHEBI:29105"/>
    </ligand>
</feature>
<dbReference type="EMBL" id="BMJQ01000022">
    <property type="protein sequence ID" value="GGF45659.1"/>
    <property type="molecule type" value="Genomic_DNA"/>
</dbReference>
<comment type="cofactor">
    <cofactor evidence="9">
        <name>Zn(2+)</name>
        <dbReference type="ChEBI" id="CHEBI:29105"/>
    </cofactor>
    <text evidence="9">Binds 1 zinc ion per subunit.</text>
</comment>
<keyword evidence="6 10" id="KW-0456">Lyase</keyword>
<dbReference type="InterPro" id="IPR015892">
    <property type="entry name" value="Carbonic_anhydrase_CS"/>
</dbReference>
<dbReference type="PROSITE" id="PS00705">
    <property type="entry name" value="PROK_CO2_ANHYDRASE_2"/>
    <property type="match status" value="1"/>
</dbReference>
<dbReference type="SUPFAM" id="SSF53056">
    <property type="entry name" value="beta-carbonic anhydrase, cab"/>
    <property type="match status" value="1"/>
</dbReference>
<dbReference type="PROSITE" id="PS00704">
    <property type="entry name" value="PROK_CO2_ANHYDRASE_1"/>
    <property type="match status" value="1"/>
</dbReference>
<evidence type="ECO:0000256" key="6">
    <source>
        <dbReference type="ARBA" id="ARBA00023239"/>
    </source>
</evidence>
<name>A0A8J3E5A2_9PROT</name>
<dbReference type="SMART" id="SM00947">
    <property type="entry name" value="Pro_CA"/>
    <property type="match status" value="1"/>
</dbReference>
<dbReference type="Proteomes" id="UP000646365">
    <property type="component" value="Unassembled WGS sequence"/>
</dbReference>
<dbReference type="InterPro" id="IPR001765">
    <property type="entry name" value="Carbonic_anhydrase"/>
</dbReference>
<comment type="function">
    <text evidence="10">Reversible hydration of carbon dioxide.</text>
</comment>
<reference evidence="11" key="2">
    <citation type="submission" date="2020-09" db="EMBL/GenBank/DDBJ databases">
        <authorList>
            <person name="Sun Q."/>
            <person name="Zhou Y."/>
        </authorList>
    </citation>
    <scope>NUCLEOTIDE SEQUENCE</scope>
    <source>
        <strain evidence="11">CGMCC 1.15725</strain>
    </source>
</reference>
<dbReference type="GO" id="GO:0008270">
    <property type="term" value="F:zinc ion binding"/>
    <property type="evidence" value="ECO:0007669"/>
    <property type="project" value="UniProtKB-UniRule"/>
</dbReference>
<comment type="similarity">
    <text evidence="1 10">Belongs to the beta-class carbonic anhydrase family.</text>
</comment>
<dbReference type="InterPro" id="IPR045066">
    <property type="entry name" value="Beta_CA_cladeB"/>
</dbReference>
<dbReference type="Gene3D" id="3.40.1050.10">
    <property type="entry name" value="Carbonic anhydrase"/>
    <property type="match status" value="1"/>
</dbReference>
<dbReference type="EC" id="4.2.1.1" evidence="2 10"/>
<evidence type="ECO:0000313" key="12">
    <source>
        <dbReference type="Proteomes" id="UP000646365"/>
    </source>
</evidence>
<evidence type="ECO:0000256" key="2">
    <source>
        <dbReference type="ARBA" id="ARBA00012925"/>
    </source>
</evidence>
<feature type="binding site" evidence="9">
    <location>
        <position position="44"/>
    </location>
    <ligand>
        <name>Zn(2+)</name>
        <dbReference type="ChEBI" id="CHEBI:29105"/>
    </ligand>
</feature>
<dbReference type="InterPro" id="IPR036874">
    <property type="entry name" value="Carbonic_anhydrase_sf"/>
</dbReference>
<accession>A0A8J3E5A2</accession>
<evidence type="ECO:0000256" key="3">
    <source>
        <dbReference type="ARBA" id="ARBA00014628"/>
    </source>
</evidence>
<reference evidence="11" key="1">
    <citation type="journal article" date="2014" name="Int. J. Syst. Evol. Microbiol.">
        <title>Complete genome sequence of Corynebacterium casei LMG S-19264T (=DSM 44701T), isolated from a smear-ripened cheese.</title>
        <authorList>
            <consortium name="US DOE Joint Genome Institute (JGI-PGF)"/>
            <person name="Walter F."/>
            <person name="Albersmeier A."/>
            <person name="Kalinowski J."/>
            <person name="Ruckert C."/>
        </authorList>
    </citation>
    <scope>NUCLEOTIDE SEQUENCE</scope>
    <source>
        <strain evidence="11">CGMCC 1.15725</strain>
    </source>
</reference>
<comment type="catalytic activity">
    <reaction evidence="8 10">
        <text>hydrogencarbonate + H(+) = CO2 + H2O</text>
        <dbReference type="Rhea" id="RHEA:10748"/>
        <dbReference type="ChEBI" id="CHEBI:15377"/>
        <dbReference type="ChEBI" id="CHEBI:15378"/>
        <dbReference type="ChEBI" id="CHEBI:16526"/>
        <dbReference type="ChEBI" id="CHEBI:17544"/>
        <dbReference type="EC" id="4.2.1.1"/>
    </reaction>
</comment>
<keyword evidence="12" id="KW-1185">Reference proteome</keyword>
<feature type="binding site" evidence="9">
    <location>
        <position position="101"/>
    </location>
    <ligand>
        <name>Zn(2+)</name>
        <dbReference type="ChEBI" id="CHEBI:29105"/>
    </ligand>
</feature>
<evidence type="ECO:0000256" key="4">
    <source>
        <dbReference type="ARBA" id="ARBA00022723"/>
    </source>
</evidence>
<evidence type="ECO:0000313" key="11">
    <source>
        <dbReference type="EMBL" id="GGF45659.1"/>
    </source>
</evidence>
<evidence type="ECO:0000256" key="5">
    <source>
        <dbReference type="ARBA" id="ARBA00022833"/>
    </source>
</evidence>
<dbReference type="GO" id="GO:0015976">
    <property type="term" value="P:carbon utilization"/>
    <property type="evidence" value="ECO:0007669"/>
    <property type="project" value="InterPro"/>
</dbReference>